<keyword evidence="5 7" id="KW-1133">Transmembrane helix</keyword>
<reference evidence="9" key="1">
    <citation type="journal article" date="1993" name="J. Bacteriol.">
        <title>Characterization of the cobalamin (vitamin B12) biosynthetic genes of Salmonella typhimurium.</title>
        <authorList>
            <person name="Roth J.R."/>
            <person name="Lawrence J.G."/>
            <person name="Rubenfield M."/>
            <person name="Kieffer-Higgins S."/>
            <person name="Church G.M."/>
        </authorList>
    </citation>
    <scope>NUCLEOTIDE SEQUENCE</scope>
</reference>
<keyword evidence="8" id="KW-1185">Reference proteome</keyword>
<evidence type="ECO:0000313" key="8">
    <source>
        <dbReference type="Proteomes" id="UP000675920"/>
    </source>
</evidence>
<dbReference type="InterPro" id="IPR002751">
    <property type="entry name" value="CbiM/NikMN"/>
</dbReference>
<dbReference type="GO" id="GO:0000041">
    <property type="term" value="P:transition metal ion transport"/>
    <property type="evidence" value="ECO:0007669"/>
    <property type="project" value="InterPro"/>
</dbReference>
<proteinExistence type="predicted"/>
<protein>
    <submittedName>
        <fullName evidence="9">Energy-coupling factor ABC transporter permease</fullName>
    </submittedName>
</protein>
<evidence type="ECO:0000256" key="2">
    <source>
        <dbReference type="ARBA" id="ARBA00022448"/>
    </source>
</evidence>
<evidence type="ECO:0000256" key="5">
    <source>
        <dbReference type="ARBA" id="ARBA00022989"/>
    </source>
</evidence>
<feature type="transmembrane region" description="Helical" evidence="7">
    <location>
        <begin position="179"/>
        <end position="205"/>
    </location>
</feature>
<evidence type="ECO:0000256" key="1">
    <source>
        <dbReference type="ARBA" id="ARBA00004651"/>
    </source>
</evidence>
<comment type="subcellular location">
    <subcellularLocation>
        <location evidence="1">Cell membrane</location>
        <topology evidence="1">Multi-pass membrane protein</topology>
    </subcellularLocation>
</comment>
<keyword evidence="2" id="KW-0813">Transport</keyword>
<keyword evidence="6 7" id="KW-0472">Membrane</keyword>
<feature type="transmembrane region" description="Helical" evidence="7">
    <location>
        <begin position="70"/>
        <end position="97"/>
    </location>
</feature>
<organism evidence="8 9">
    <name type="scientific">Derxia gummosa DSM 723</name>
    <dbReference type="NCBI Taxonomy" id="1121388"/>
    <lineage>
        <taxon>Bacteria</taxon>
        <taxon>Pseudomonadati</taxon>
        <taxon>Pseudomonadota</taxon>
        <taxon>Betaproteobacteria</taxon>
        <taxon>Burkholderiales</taxon>
        <taxon>Alcaligenaceae</taxon>
        <taxon>Derxia</taxon>
    </lineage>
</organism>
<dbReference type="GO" id="GO:0005886">
    <property type="term" value="C:plasma membrane"/>
    <property type="evidence" value="ECO:0007669"/>
    <property type="project" value="UniProtKB-SubCell"/>
</dbReference>
<evidence type="ECO:0000256" key="7">
    <source>
        <dbReference type="SAM" id="Phobius"/>
    </source>
</evidence>
<evidence type="ECO:0000256" key="3">
    <source>
        <dbReference type="ARBA" id="ARBA00022475"/>
    </source>
</evidence>
<dbReference type="Proteomes" id="UP000675920">
    <property type="component" value="Unplaced"/>
</dbReference>
<name>A0A9U5GJW4_9BURK</name>
<dbReference type="RefSeq" id="WP_051377948.1">
    <property type="nucleotide sequence ID" value="NZ_AXWS01000007.1"/>
</dbReference>
<dbReference type="Gene3D" id="1.10.1760.20">
    <property type="match status" value="1"/>
</dbReference>
<reference evidence="9" key="2">
    <citation type="journal article" date="2006" name="J. Bacteriol.">
        <title>Comparative and functional genomic analysis of prokaryotic nickel and cobalt uptake transporters: evidence for a novel group of ATP-binding cassette transporters.</title>
        <authorList>
            <person name="Rodionov D.A."/>
            <person name="Hebbeln P."/>
            <person name="Gelfand M.S."/>
            <person name="Eitinger T."/>
        </authorList>
    </citation>
    <scope>NUCLEOTIDE SEQUENCE</scope>
</reference>
<evidence type="ECO:0000256" key="4">
    <source>
        <dbReference type="ARBA" id="ARBA00022692"/>
    </source>
</evidence>
<reference evidence="9" key="3">
    <citation type="journal article" date="2008" name="Microbiology">
        <title>The complete coenzyme B12 biosynthesis gene cluster of Lactobacillus reuteri CRL1098.</title>
        <authorList>
            <person name="Santos F."/>
            <person name="Vera J.L."/>
            <person name="van der Heijden R."/>
            <person name="Valdez G."/>
            <person name="de Vos W.M."/>
            <person name="Sesma F."/>
            <person name="Hugenholtz J."/>
        </authorList>
    </citation>
    <scope>NUCLEOTIDE SEQUENCE</scope>
</reference>
<accession>A0A9U5GJW4</accession>
<evidence type="ECO:0000256" key="6">
    <source>
        <dbReference type="ARBA" id="ARBA00023136"/>
    </source>
</evidence>
<feature type="transmembrane region" description="Helical" evidence="7">
    <location>
        <begin position="39"/>
        <end position="58"/>
    </location>
</feature>
<keyword evidence="4 7" id="KW-0812">Transmembrane</keyword>
<feature type="transmembrane region" description="Helical" evidence="7">
    <location>
        <begin position="109"/>
        <end position="129"/>
    </location>
</feature>
<dbReference type="Pfam" id="PF01891">
    <property type="entry name" value="CbiM"/>
    <property type="match status" value="1"/>
</dbReference>
<feature type="transmembrane region" description="Helical" evidence="7">
    <location>
        <begin position="141"/>
        <end position="167"/>
    </location>
</feature>
<sequence>MGLFNTSLPGWLVIASWALGGGLLGYCAVRAPWHRIRDNAVLFTWLGTSTALTLVWLMRFRLHQDLTLQFLGAALMAWMFGPRLATLGMAATLAFYLQTTDGPWANFGLNLLLLAALPAFAVGAIGWFVRRFTPGNLFIFLIGNGLFGSFAATVVSMCGSMAVLAALGRHPLAWFGEEVLPWTLLLAWGEAITTGMIVTLLTVYLPEVMLSFDDRHYLRRPDRQP</sequence>
<evidence type="ECO:0000313" key="9">
    <source>
        <dbReference type="RefSeq" id="WP_051377948.1"/>
    </source>
</evidence>
<feature type="transmembrane region" description="Helical" evidence="7">
    <location>
        <begin position="12"/>
        <end position="33"/>
    </location>
</feature>
<dbReference type="AlphaFoldDB" id="A0A9U5GJW4"/>
<reference evidence="9" key="4">
    <citation type="submission" date="2025-08" db="UniProtKB">
        <authorList>
            <consortium name="RefSeq"/>
        </authorList>
    </citation>
    <scope>IDENTIFICATION</scope>
</reference>
<keyword evidence="3" id="KW-1003">Cell membrane</keyword>